<reference evidence="2" key="1">
    <citation type="journal article" date="2017" name="Nat. Microbiol.">
        <title>Global analysis of biosynthetic gene clusters reveals vast potential of secondary metabolite production in Penicillium species.</title>
        <authorList>
            <person name="Nielsen J.C."/>
            <person name="Grijseels S."/>
            <person name="Prigent S."/>
            <person name="Ji B."/>
            <person name="Dainat J."/>
            <person name="Nielsen K.F."/>
            <person name="Frisvad J.C."/>
            <person name="Workman M."/>
            <person name="Nielsen J."/>
        </authorList>
    </citation>
    <scope>NUCLEOTIDE SEQUENCE [LARGE SCALE GENOMIC DNA]</scope>
    <source>
        <strain evidence="2">IBT 29525</strain>
    </source>
</reference>
<keyword evidence="2" id="KW-1185">Reference proteome</keyword>
<dbReference type="EMBL" id="MDYO01000009">
    <property type="protein sequence ID" value="OQD98304.1"/>
    <property type="molecule type" value="Genomic_DNA"/>
</dbReference>
<name>A0A1V6R9P2_9EURO</name>
<dbReference type="AlphaFoldDB" id="A0A1V6R9P2"/>
<evidence type="ECO:0000313" key="2">
    <source>
        <dbReference type="Proteomes" id="UP000191612"/>
    </source>
</evidence>
<dbReference type="Proteomes" id="UP000191612">
    <property type="component" value="Unassembled WGS sequence"/>
</dbReference>
<organism evidence="1 2">
    <name type="scientific">Penicillium solitum</name>
    <dbReference type="NCBI Taxonomy" id="60172"/>
    <lineage>
        <taxon>Eukaryota</taxon>
        <taxon>Fungi</taxon>
        <taxon>Dikarya</taxon>
        <taxon>Ascomycota</taxon>
        <taxon>Pezizomycotina</taxon>
        <taxon>Eurotiomycetes</taxon>
        <taxon>Eurotiomycetidae</taxon>
        <taxon>Eurotiales</taxon>
        <taxon>Aspergillaceae</taxon>
        <taxon>Penicillium</taxon>
    </lineage>
</organism>
<comment type="caution">
    <text evidence="1">The sequence shown here is derived from an EMBL/GenBank/DDBJ whole genome shotgun (WGS) entry which is preliminary data.</text>
</comment>
<sequence length="110" mass="13231">MSSSIFTNLSRRWLPYHRPRPKPQIPQIPIDGEKSPEEISLEEAGDLNALQRYRHKIHKRTTYEHHPPITELLETEEDFRHHFQLELSLRERNDQSEEVQEDLKAQRKLL</sequence>
<evidence type="ECO:0000313" key="1">
    <source>
        <dbReference type="EMBL" id="OQD98304.1"/>
    </source>
</evidence>
<gene>
    <name evidence="1" type="ORF">PENSOL_c009G11285</name>
</gene>
<accession>A0A1V6R9P2</accession>
<protein>
    <submittedName>
        <fullName evidence="1">Uncharacterized protein</fullName>
    </submittedName>
</protein>
<proteinExistence type="predicted"/>